<name>A0A1I0E199_THASX</name>
<dbReference type="AlphaFoldDB" id="A0A1I0E199"/>
<evidence type="ECO:0000259" key="1">
    <source>
        <dbReference type="Pfam" id="PF09423"/>
    </source>
</evidence>
<dbReference type="EMBL" id="FOHK01000007">
    <property type="protein sequence ID" value="SET38096.1"/>
    <property type="molecule type" value="Genomic_DNA"/>
</dbReference>
<evidence type="ECO:0000313" key="3">
    <source>
        <dbReference type="Proteomes" id="UP000199308"/>
    </source>
</evidence>
<accession>A0A1I0E199</accession>
<dbReference type="InterPro" id="IPR038607">
    <property type="entry name" value="PhoD-like_sf"/>
</dbReference>
<dbReference type="Gene3D" id="3.60.21.70">
    <property type="entry name" value="PhoD-like phosphatase"/>
    <property type="match status" value="1"/>
</dbReference>
<dbReference type="SUPFAM" id="SSF56300">
    <property type="entry name" value="Metallo-dependent phosphatases"/>
    <property type="match status" value="1"/>
</dbReference>
<dbReference type="InterPro" id="IPR018946">
    <property type="entry name" value="PhoD-like_MPP"/>
</dbReference>
<dbReference type="Proteomes" id="UP000199308">
    <property type="component" value="Unassembled WGS sequence"/>
</dbReference>
<dbReference type="OrthoDB" id="9761852at2"/>
<keyword evidence="3" id="KW-1185">Reference proteome</keyword>
<sequence>MKRRNFLKMGTASLVGASALSSTIFTRALANADKAELTPAFNIRNNVTSHWLGEALWGNRLQDWRVHDGRIECLQGGKYFEVRTASILTHQLSDKAAYAHLRVKLGTLTTNKTGFAGFLLGAGGAELDYRGASLTQRAAGENGGIMAVVNEKGELSVRDFSNADKPFSYQHFNAKNLTKLGQFSKKALALDVEIVPNGKHFDLVLTLTEAASGREINKIAVTQVKKELLVGNILLVSSPDTKKVGARWWFSDVAMSGSKIKHDKQQTLGPVVGCMHSVNKDNLRLSTQLMPVAATEISELTLQVKQTGQSTWVTAQTSPVEDGFVTIFDIAKWQYQVDHDYRIVNPKAPKQTLYQGTVSKDPGNSKTLKIALHSCLTATAKNLDDGAYKARIKEERVLGRYSKDNIQFPHTDLVQNCEKHQPDLYLFVGDQFYEGTPTRIWRGKPDSKLDLLYRWYLWYWTHREQLKHRPAILLADDHDVLQGNLWGVGGRDPVITETGKRMEEDGGYMETKSLVQMAYRIQHSHNPAPYDPTPIDHDIPVTYGAFVYGGTSFAVIEDRKFKSRRNIKVDPRYVQGELLGQRQEIFLREWKDMDKGLPKVVITASMYGSAQTRGDLIPLLDYDSNGYPHDGRTRAVKLIKDAKAVVLAGDQHIAMLAKQGINDHTDGPLFFAGPAGAAFWQRWFEGEGQLANQRNNDPNTGDFEDTFGNKMRVLAVANPKVSYKIFKSQVGDSWSNFLSDRRLKSEGYGLVKVDHQAQQFHFECWEFDVDPTTGKQFDGWPYSHNFE</sequence>
<proteinExistence type="predicted"/>
<reference evidence="2 3" key="1">
    <citation type="submission" date="2016-10" db="EMBL/GenBank/DDBJ databases">
        <authorList>
            <person name="de Groot N.N."/>
        </authorList>
    </citation>
    <scope>NUCLEOTIDE SEQUENCE [LARGE SCALE GENOMIC DNA]</scope>
    <source>
        <strain evidence="2 3">DSM 19706</strain>
    </source>
</reference>
<dbReference type="Pfam" id="PF09423">
    <property type="entry name" value="PhoD"/>
    <property type="match status" value="1"/>
</dbReference>
<gene>
    <name evidence="2" type="ORF">SAMN05660429_01667</name>
</gene>
<dbReference type="STRING" id="349064.SAMN05660429_01667"/>
<organism evidence="2 3">
    <name type="scientific">Thalassotalea agarivorans</name>
    <name type="common">Thalassomonas agarivorans</name>
    <dbReference type="NCBI Taxonomy" id="349064"/>
    <lineage>
        <taxon>Bacteria</taxon>
        <taxon>Pseudomonadati</taxon>
        <taxon>Pseudomonadota</taxon>
        <taxon>Gammaproteobacteria</taxon>
        <taxon>Alteromonadales</taxon>
        <taxon>Colwelliaceae</taxon>
        <taxon>Thalassotalea</taxon>
    </lineage>
</organism>
<feature type="domain" description="PhoD-like phosphatase metallophosphatase" evidence="1">
    <location>
        <begin position="407"/>
        <end position="658"/>
    </location>
</feature>
<protein>
    <submittedName>
        <fullName evidence="2">Alkaline phosphatase D</fullName>
    </submittedName>
</protein>
<dbReference type="InterPro" id="IPR029052">
    <property type="entry name" value="Metallo-depent_PP-like"/>
</dbReference>
<evidence type="ECO:0000313" key="2">
    <source>
        <dbReference type="EMBL" id="SET38096.1"/>
    </source>
</evidence>
<dbReference type="RefSeq" id="WP_093329189.1">
    <property type="nucleotide sequence ID" value="NZ_AP027363.1"/>
</dbReference>